<name>R7ZKH6_LYSSH</name>
<dbReference type="HOGENOM" id="CLU_2617796_0_0_9"/>
<gene>
    <name evidence="1" type="ORF">H131_00581</name>
</gene>
<reference evidence="1 2" key="1">
    <citation type="submission" date="2013-04" db="EMBL/GenBank/DDBJ databases">
        <title>Draft genome of the heavy metal tolerant bacterium Lysinibacillus sphaericus strain OT4b.31.</title>
        <authorList>
            <person name="Pena-Montenegro T.D."/>
            <person name="Dussan J."/>
        </authorList>
    </citation>
    <scope>NUCLEOTIDE SEQUENCE [LARGE SCALE GENOMIC DNA]</scope>
    <source>
        <strain evidence="1 2">OT4b.31</strain>
    </source>
</reference>
<accession>R7ZKH6</accession>
<comment type="caution">
    <text evidence="1">The sequence shown here is derived from an EMBL/GenBank/DDBJ whole genome shotgun (WGS) entry which is preliminary data.</text>
</comment>
<dbReference type="PATRIC" id="fig|1285586.5.peg.115"/>
<dbReference type="Proteomes" id="UP000013911">
    <property type="component" value="Unassembled WGS sequence"/>
</dbReference>
<protein>
    <submittedName>
        <fullName evidence="1">Uncharacterized protein</fullName>
    </submittedName>
</protein>
<organism evidence="1 2">
    <name type="scientific">Lysinibacillus sphaericus OT4b.31</name>
    <dbReference type="NCBI Taxonomy" id="1285586"/>
    <lineage>
        <taxon>Bacteria</taxon>
        <taxon>Bacillati</taxon>
        <taxon>Bacillota</taxon>
        <taxon>Bacilli</taxon>
        <taxon>Bacillales</taxon>
        <taxon>Bacillaceae</taxon>
        <taxon>Lysinibacillus</taxon>
    </lineage>
</organism>
<evidence type="ECO:0000313" key="1">
    <source>
        <dbReference type="EMBL" id="EON74554.1"/>
    </source>
</evidence>
<sequence>MTLIFHISIESGFSFSSTYCQSKPPYKRTKDAVAKEAGGVCLFDSKGHVEQTSVSLIFVAKFLKLMKYYLQITAPHLK</sequence>
<dbReference type="EMBL" id="AQPX01000002">
    <property type="protein sequence ID" value="EON74554.1"/>
    <property type="molecule type" value="Genomic_DNA"/>
</dbReference>
<evidence type="ECO:0000313" key="2">
    <source>
        <dbReference type="Proteomes" id="UP000013911"/>
    </source>
</evidence>
<proteinExistence type="predicted"/>
<dbReference type="AlphaFoldDB" id="R7ZKH6"/>